<feature type="non-terminal residue" evidence="2">
    <location>
        <position position="1"/>
    </location>
</feature>
<comment type="caution">
    <text evidence="2">The sequence shown here is derived from an EMBL/GenBank/DDBJ whole genome shotgun (WGS) entry which is preliminary data.</text>
</comment>
<organism evidence="2 3">
    <name type="scientific">Gulo gulo</name>
    <name type="common">Wolverine</name>
    <name type="synonym">Gluton</name>
    <dbReference type="NCBI Taxonomy" id="48420"/>
    <lineage>
        <taxon>Eukaryota</taxon>
        <taxon>Metazoa</taxon>
        <taxon>Chordata</taxon>
        <taxon>Craniata</taxon>
        <taxon>Vertebrata</taxon>
        <taxon>Euteleostomi</taxon>
        <taxon>Mammalia</taxon>
        <taxon>Eutheria</taxon>
        <taxon>Laurasiatheria</taxon>
        <taxon>Carnivora</taxon>
        <taxon>Caniformia</taxon>
        <taxon>Musteloidea</taxon>
        <taxon>Mustelidae</taxon>
        <taxon>Guloninae</taxon>
        <taxon>Gulo</taxon>
    </lineage>
</organism>
<feature type="region of interest" description="Disordered" evidence="1">
    <location>
        <begin position="1"/>
        <end position="68"/>
    </location>
</feature>
<sequence>GGGARLGARPGHPPPLCVSSVHTQSGLSPPPHSTLCPEASAFPPLLLNPRGKLWGGGGNQEGWEGPVT</sequence>
<dbReference type="Proteomes" id="UP000269945">
    <property type="component" value="Unassembled WGS sequence"/>
</dbReference>
<accession>A0A9X9LMF1</accession>
<gene>
    <name evidence="2" type="ORF">BN2614_LOCUS1</name>
</gene>
<evidence type="ECO:0000313" key="3">
    <source>
        <dbReference type="Proteomes" id="UP000269945"/>
    </source>
</evidence>
<dbReference type="EMBL" id="CYRY02007767">
    <property type="protein sequence ID" value="VCW76693.1"/>
    <property type="molecule type" value="Genomic_DNA"/>
</dbReference>
<evidence type="ECO:0000313" key="2">
    <source>
        <dbReference type="EMBL" id="VCW76693.1"/>
    </source>
</evidence>
<name>A0A9X9LMF1_GULGU</name>
<evidence type="ECO:0000256" key="1">
    <source>
        <dbReference type="SAM" id="MobiDB-lite"/>
    </source>
</evidence>
<dbReference type="AlphaFoldDB" id="A0A9X9LMF1"/>
<reference evidence="2 3" key="1">
    <citation type="submission" date="2018-10" db="EMBL/GenBank/DDBJ databases">
        <authorList>
            <person name="Ekblom R."/>
            <person name="Jareborg N."/>
        </authorList>
    </citation>
    <scope>NUCLEOTIDE SEQUENCE [LARGE SCALE GENOMIC DNA]</scope>
    <source>
        <tissue evidence="2">Muscle</tissue>
    </source>
</reference>
<keyword evidence="3" id="KW-1185">Reference proteome</keyword>
<proteinExistence type="predicted"/>
<protein>
    <submittedName>
        <fullName evidence="2">Uncharacterized protein</fullName>
    </submittedName>
</protein>